<feature type="binding site" evidence="3">
    <location>
        <position position="118"/>
    </location>
    <ligand>
        <name>substrate</name>
    </ligand>
</feature>
<evidence type="ECO:0000313" key="7">
    <source>
        <dbReference type="Proteomes" id="UP000315522"/>
    </source>
</evidence>
<evidence type="ECO:0000256" key="2">
    <source>
        <dbReference type="PIRSR" id="PIRSR000097-1"/>
    </source>
</evidence>
<name>A0A559M093_9HELO</name>
<feature type="site" description="Lowers pKa of active site Tyr" evidence="4">
    <location>
        <position position="86"/>
    </location>
</feature>
<organism evidence="6 7">
    <name type="scientific">Lachnellula willkommii</name>
    <dbReference type="NCBI Taxonomy" id="215461"/>
    <lineage>
        <taxon>Eukaryota</taxon>
        <taxon>Fungi</taxon>
        <taxon>Dikarya</taxon>
        <taxon>Ascomycota</taxon>
        <taxon>Pezizomycotina</taxon>
        <taxon>Leotiomycetes</taxon>
        <taxon>Helotiales</taxon>
        <taxon>Lachnaceae</taxon>
        <taxon>Lachnellula</taxon>
    </lineage>
</organism>
<dbReference type="InterPro" id="IPR036812">
    <property type="entry name" value="NAD(P)_OxRdtase_dom_sf"/>
</dbReference>
<proteinExistence type="predicted"/>
<keyword evidence="1" id="KW-0560">Oxidoreductase</keyword>
<dbReference type="Proteomes" id="UP000315522">
    <property type="component" value="Unassembled WGS sequence"/>
</dbReference>
<gene>
    <name evidence="6" type="ORF">LAWI1_G007613</name>
</gene>
<evidence type="ECO:0000256" key="3">
    <source>
        <dbReference type="PIRSR" id="PIRSR000097-2"/>
    </source>
</evidence>
<dbReference type="Gene3D" id="3.20.20.100">
    <property type="entry name" value="NADP-dependent oxidoreductase domain"/>
    <property type="match status" value="1"/>
</dbReference>
<dbReference type="Pfam" id="PF00248">
    <property type="entry name" value="Aldo_ket_red"/>
    <property type="match status" value="1"/>
</dbReference>
<dbReference type="PRINTS" id="PR00069">
    <property type="entry name" value="ALDKETRDTASE"/>
</dbReference>
<evidence type="ECO:0000259" key="5">
    <source>
        <dbReference type="Pfam" id="PF00248"/>
    </source>
</evidence>
<feature type="domain" description="NADP-dependent oxidoreductase" evidence="5">
    <location>
        <begin position="34"/>
        <end position="298"/>
    </location>
</feature>
<reference evidence="6 7" key="1">
    <citation type="submission" date="2018-05" db="EMBL/GenBank/DDBJ databases">
        <title>Genome sequencing and assembly of the regulated plant pathogen Lachnellula willkommii and related sister species for the development of diagnostic species identification markers.</title>
        <authorList>
            <person name="Giroux E."/>
            <person name="Bilodeau G."/>
        </authorList>
    </citation>
    <scope>NUCLEOTIDE SEQUENCE [LARGE SCALE GENOMIC DNA]</scope>
    <source>
        <strain evidence="6 7">CBS 172.35</strain>
    </source>
</reference>
<sequence>MSSALTSTLPLNSGIPIPRLHLGVYMTSGHECSSAVRHALCAGYRAIDSAEWYANEAEVGSAINSFLASKQNQAGLKREDIWFTTKLKSNISYDATRRSIKQSIKRSGLGYIDLYLLHSPYGGTQKRLECWRAVEDAVNEGECRAGGVSNFGVKHVRILSLLSFPYPILLFESTDADLLRLQLQELLDSNPRFVAAVNQIEVHPFNTQSVITSFCAQHNIVVEAYAPLARSLRANHPKIKELSKKYSCTWAQLMVKWGLQKGYIPLPKSVNEQRIKANAEVDGFEITADDVKVLDGLDEKLVTDWDPTDAD</sequence>
<comment type="caution">
    <text evidence="6">The sequence shown here is derived from an EMBL/GenBank/DDBJ whole genome shotgun (WGS) entry which is preliminary data.</text>
</comment>
<dbReference type="PROSITE" id="PS00798">
    <property type="entry name" value="ALDOKETO_REDUCTASE_1"/>
    <property type="match status" value="1"/>
</dbReference>
<accession>A0A559M093</accession>
<protein>
    <submittedName>
        <fullName evidence="6">Putative oxidoreductase</fullName>
    </submittedName>
</protein>
<dbReference type="SUPFAM" id="SSF51430">
    <property type="entry name" value="NAD(P)-linked oxidoreductase"/>
    <property type="match status" value="1"/>
</dbReference>
<dbReference type="AlphaFoldDB" id="A0A559M093"/>
<dbReference type="CDD" id="cd19071">
    <property type="entry name" value="AKR_AKR1-5-like"/>
    <property type="match status" value="1"/>
</dbReference>
<feature type="active site" description="Proton donor" evidence="2">
    <location>
        <position position="53"/>
    </location>
</feature>
<dbReference type="PROSITE" id="PS00063">
    <property type="entry name" value="ALDOKETO_REDUCTASE_3"/>
    <property type="match status" value="1"/>
</dbReference>
<dbReference type="PANTHER" id="PTHR43827:SF13">
    <property type="entry name" value="ALDO_KETO REDUCTASE FAMILY PROTEIN"/>
    <property type="match status" value="1"/>
</dbReference>
<keyword evidence="7" id="KW-1185">Reference proteome</keyword>
<dbReference type="InterPro" id="IPR023210">
    <property type="entry name" value="NADP_OxRdtase_dom"/>
</dbReference>
<dbReference type="InterPro" id="IPR020471">
    <property type="entry name" value="AKR"/>
</dbReference>
<dbReference type="EMBL" id="QGML01003686">
    <property type="protein sequence ID" value="TVY86372.1"/>
    <property type="molecule type" value="Genomic_DNA"/>
</dbReference>
<dbReference type="PANTHER" id="PTHR43827">
    <property type="entry name" value="2,5-DIKETO-D-GLUCONIC ACID REDUCTASE"/>
    <property type="match status" value="1"/>
</dbReference>
<evidence type="ECO:0000256" key="4">
    <source>
        <dbReference type="PIRSR" id="PIRSR000097-3"/>
    </source>
</evidence>
<dbReference type="GO" id="GO:0016491">
    <property type="term" value="F:oxidoreductase activity"/>
    <property type="evidence" value="ECO:0007669"/>
    <property type="project" value="UniProtKB-KW"/>
</dbReference>
<evidence type="ECO:0000313" key="6">
    <source>
        <dbReference type="EMBL" id="TVY86372.1"/>
    </source>
</evidence>
<evidence type="ECO:0000256" key="1">
    <source>
        <dbReference type="ARBA" id="ARBA00023002"/>
    </source>
</evidence>
<dbReference type="InterPro" id="IPR018170">
    <property type="entry name" value="Aldo/ket_reductase_CS"/>
</dbReference>
<dbReference type="PIRSF" id="PIRSF000097">
    <property type="entry name" value="AKR"/>
    <property type="match status" value="1"/>
</dbReference>